<feature type="compositionally biased region" description="Polar residues" evidence="2">
    <location>
        <begin position="256"/>
        <end position="265"/>
    </location>
</feature>
<dbReference type="OrthoDB" id="26518at2759"/>
<feature type="region of interest" description="Disordered" evidence="2">
    <location>
        <begin position="829"/>
        <end position="901"/>
    </location>
</feature>
<feature type="non-terminal residue" evidence="5">
    <location>
        <position position="1"/>
    </location>
</feature>
<dbReference type="Gene3D" id="1.20.58.2220">
    <property type="entry name" value="Formin, FH2 domain"/>
    <property type="match status" value="1"/>
</dbReference>
<dbReference type="EMBL" id="LR901069">
    <property type="protein sequence ID" value="CAD7247717.1"/>
    <property type="molecule type" value="Genomic_DNA"/>
</dbReference>
<dbReference type="Pfam" id="PF06367">
    <property type="entry name" value="Drf_FH3"/>
    <property type="match status" value="1"/>
</dbReference>
<protein>
    <recommendedName>
        <fullName evidence="7">Formin-like protein</fullName>
    </recommendedName>
</protein>
<dbReference type="InterPro" id="IPR011989">
    <property type="entry name" value="ARM-like"/>
</dbReference>
<feature type="compositionally biased region" description="Polar residues" evidence="2">
    <location>
        <begin position="13"/>
        <end position="24"/>
    </location>
</feature>
<feature type="region of interest" description="Disordered" evidence="2">
    <location>
        <begin position="1"/>
        <end position="35"/>
    </location>
</feature>
<feature type="region of interest" description="Disordered" evidence="2">
    <location>
        <begin position="237"/>
        <end position="338"/>
    </location>
</feature>
<feature type="coiled-coil region" evidence="1">
    <location>
        <begin position="638"/>
        <end position="694"/>
    </location>
</feature>
<dbReference type="GO" id="GO:0003779">
    <property type="term" value="F:actin binding"/>
    <property type="evidence" value="ECO:0007669"/>
    <property type="project" value="InterPro"/>
</dbReference>
<feature type="domain" description="GBD/FH3" evidence="3">
    <location>
        <begin position="1"/>
        <end position="244"/>
    </location>
</feature>
<keyword evidence="6" id="KW-1185">Reference proteome</keyword>
<accession>A0A7R8XDP1</accession>
<evidence type="ECO:0000259" key="4">
    <source>
        <dbReference type="PROSITE" id="PS51444"/>
    </source>
</evidence>
<evidence type="ECO:0000313" key="5">
    <source>
        <dbReference type="EMBL" id="CAD7247717.1"/>
    </source>
</evidence>
<dbReference type="Gene3D" id="1.25.10.10">
    <property type="entry name" value="Leucine-rich Repeat Variant"/>
    <property type="match status" value="1"/>
</dbReference>
<reference evidence="5" key="1">
    <citation type="submission" date="2020-11" db="EMBL/GenBank/DDBJ databases">
        <authorList>
            <person name="Tran Van P."/>
        </authorList>
    </citation>
    <scope>NUCLEOTIDE SEQUENCE</scope>
</reference>
<feature type="compositionally biased region" description="Pro residues" evidence="2">
    <location>
        <begin position="280"/>
        <end position="326"/>
    </location>
</feature>
<gene>
    <name evidence="5" type="ORF">DSTB1V02_LOCUS7542</name>
</gene>
<dbReference type="InterPro" id="IPR042201">
    <property type="entry name" value="FH2_Formin_sf"/>
</dbReference>
<dbReference type="InterPro" id="IPR010472">
    <property type="entry name" value="FH3_dom"/>
</dbReference>
<dbReference type="InterPro" id="IPR015425">
    <property type="entry name" value="FH2_Formin"/>
</dbReference>
<evidence type="ECO:0000259" key="3">
    <source>
        <dbReference type="PROSITE" id="PS51232"/>
    </source>
</evidence>
<evidence type="ECO:0000313" key="6">
    <source>
        <dbReference type="Proteomes" id="UP000677054"/>
    </source>
</evidence>
<dbReference type="Pfam" id="PF02181">
    <property type="entry name" value="FH2"/>
    <property type="match status" value="1"/>
</dbReference>
<sequence>MPGLPREPATPGSPDSQMTATCTPSRGRRKPQPSLDTANVTVKKQVFELLSALCVYNNEGYFRAVDSLEHYKNLKGERYRFNVVVKELRNAPSVEYKTALVAFINCVIISTPAIKDRVRIRNEFLGLKLLPILNELRKEANPDSALAVQLDVFDEQKENDESQLSGPSGVDLTSHLDCFYAIYNQVVDTPQEVPFLSILQHLLSIDPKEPISDVIWDTAEVLVHRATLLEGPQDAHRLLRSPSQATCHEPGRKRSLNLNLNSAFPQTDGMKTPKILSPTGPAPPPPPPPPPSLGPVPPPPPPGRVPPPPGAPPPPPGVAPPPPPPMGSSKSEPPAPKVDPEIEKIILPQQEIPTPKSKMKTINWNKIPKHKVVGKNNVWNMVASKFKGKPKNDLDWAGLEGLFCVQPPPAAPTVGTVAPNSPRLDEKRRKEVQEINLLDGKRSLNVNIFLKQFRSSNEEIMSSIRSGEGDDFGAERLRGLLKLLPEPDEIDMLRTFDGDKSKLGPAEKFLLMLIDIPCYKLRIETMLLKEEFGTQMNYLEASVNAMINAAEDLKNSKELQEVLFMVLVAGNFLNAGGYAGDAAGVKLTSLQKLFELRANKPGLTLVHYVVMQAEKKNKDLLKFYEHMPYLEEASKLSIEQLKNEILALDGRVKRLSQQVQNSPNDVRSQMEQFLQNAESQMSDVQLDLQVLEKVKVDLAEFFCEDVEHFKLEECYKIFHTFCSKFKNAVMDNDKRRQQELQAELRKRLREEQSLLKRRPSLGPGGAGRPSSLGSDSDTNIVDALLSDIQAGFSQKNKDKRRSGVGLMKGIPIEADMANLPATPRLVRRKFSNAGPGPSPGPVLLSANDDSPEEGITPTGSLRRRRSRVASEEENSTGLLNFLRSGGHDETRERKSWAGPPP</sequence>
<feature type="compositionally biased region" description="Basic and acidic residues" evidence="2">
    <location>
        <begin position="885"/>
        <end position="895"/>
    </location>
</feature>
<feature type="region of interest" description="Disordered" evidence="2">
    <location>
        <begin position="752"/>
        <end position="775"/>
    </location>
</feature>
<dbReference type="InterPro" id="IPR014768">
    <property type="entry name" value="GBD/FH3_dom"/>
</dbReference>
<dbReference type="PANTHER" id="PTHR46345:SF8">
    <property type="entry name" value="FORMIN 3, ISOFORM B"/>
    <property type="match status" value="1"/>
</dbReference>
<dbReference type="EMBL" id="CAJPEV010001552">
    <property type="protein sequence ID" value="CAG0893256.1"/>
    <property type="molecule type" value="Genomic_DNA"/>
</dbReference>
<organism evidence="5">
    <name type="scientific">Darwinula stevensoni</name>
    <dbReference type="NCBI Taxonomy" id="69355"/>
    <lineage>
        <taxon>Eukaryota</taxon>
        <taxon>Metazoa</taxon>
        <taxon>Ecdysozoa</taxon>
        <taxon>Arthropoda</taxon>
        <taxon>Crustacea</taxon>
        <taxon>Oligostraca</taxon>
        <taxon>Ostracoda</taxon>
        <taxon>Podocopa</taxon>
        <taxon>Podocopida</taxon>
        <taxon>Darwinulocopina</taxon>
        <taxon>Darwinuloidea</taxon>
        <taxon>Darwinulidae</taxon>
        <taxon>Darwinula</taxon>
    </lineage>
</organism>
<dbReference type="PROSITE" id="PS51444">
    <property type="entry name" value="FH2"/>
    <property type="match status" value="1"/>
</dbReference>
<dbReference type="SMART" id="SM01139">
    <property type="entry name" value="Drf_FH3"/>
    <property type="match status" value="1"/>
</dbReference>
<dbReference type="SMART" id="SM00498">
    <property type="entry name" value="FH2"/>
    <property type="match status" value="1"/>
</dbReference>
<feature type="domain" description="FH2" evidence="4">
    <location>
        <begin position="349"/>
        <end position="751"/>
    </location>
</feature>
<evidence type="ECO:0000256" key="1">
    <source>
        <dbReference type="SAM" id="Coils"/>
    </source>
</evidence>
<dbReference type="AlphaFoldDB" id="A0A7R8XDP1"/>
<proteinExistence type="predicted"/>
<dbReference type="SUPFAM" id="SSF101447">
    <property type="entry name" value="Formin homology 2 domain (FH2 domain)"/>
    <property type="match status" value="1"/>
</dbReference>
<dbReference type="PANTHER" id="PTHR46345">
    <property type="entry name" value="INVERTED FORMIN-2"/>
    <property type="match status" value="1"/>
</dbReference>
<dbReference type="Proteomes" id="UP000677054">
    <property type="component" value="Unassembled WGS sequence"/>
</dbReference>
<keyword evidence="1" id="KW-0175">Coiled coil</keyword>
<dbReference type="SUPFAM" id="SSF48371">
    <property type="entry name" value="ARM repeat"/>
    <property type="match status" value="1"/>
</dbReference>
<evidence type="ECO:0000256" key="2">
    <source>
        <dbReference type="SAM" id="MobiDB-lite"/>
    </source>
</evidence>
<dbReference type="InterPro" id="IPR016024">
    <property type="entry name" value="ARM-type_fold"/>
</dbReference>
<dbReference type="PROSITE" id="PS51232">
    <property type="entry name" value="GBD_FH3"/>
    <property type="match status" value="1"/>
</dbReference>
<evidence type="ECO:0008006" key="7">
    <source>
        <dbReference type="Google" id="ProtNLM"/>
    </source>
</evidence>
<name>A0A7R8XDP1_9CRUS</name>
<dbReference type="Gene3D" id="1.10.238.150">
    <property type="entry name" value="Formin, FH3 diaphanous domain"/>
    <property type="match status" value="1"/>
</dbReference>